<dbReference type="Proteomes" id="UP000183832">
    <property type="component" value="Unassembled WGS sequence"/>
</dbReference>
<organism evidence="1 2">
    <name type="scientific">Clunio marinus</name>
    <dbReference type="NCBI Taxonomy" id="568069"/>
    <lineage>
        <taxon>Eukaryota</taxon>
        <taxon>Metazoa</taxon>
        <taxon>Ecdysozoa</taxon>
        <taxon>Arthropoda</taxon>
        <taxon>Hexapoda</taxon>
        <taxon>Insecta</taxon>
        <taxon>Pterygota</taxon>
        <taxon>Neoptera</taxon>
        <taxon>Endopterygota</taxon>
        <taxon>Diptera</taxon>
        <taxon>Nematocera</taxon>
        <taxon>Chironomoidea</taxon>
        <taxon>Chironomidae</taxon>
        <taxon>Clunio</taxon>
    </lineage>
</organism>
<dbReference type="AlphaFoldDB" id="A0A1J1IDJ4"/>
<proteinExistence type="predicted"/>
<evidence type="ECO:0000313" key="2">
    <source>
        <dbReference type="Proteomes" id="UP000183832"/>
    </source>
</evidence>
<name>A0A1J1IDJ4_9DIPT</name>
<reference evidence="1 2" key="1">
    <citation type="submission" date="2015-04" db="EMBL/GenBank/DDBJ databases">
        <authorList>
            <person name="Syromyatnikov M.Y."/>
            <person name="Popov V.N."/>
        </authorList>
    </citation>
    <scope>NUCLEOTIDE SEQUENCE [LARGE SCALE GENOMIC DNA]</scope>
</reference>
<evidence type="ECO:0000313" key="1">
    <source>
        <dbReference type="EMBL" id="CRK96513.1"/>
    </source>
</evidence>
<accession>A0A1J1IDJ4</accession>
<dbReference type="EMBL" id="CVRI01000044">
    <property type="protein sequence ID" value="CRK96513.1"/>
    <property type="molecule type" value="Genomic_DNA"/>
</dbReference>
<gene>
    <name evidence="1" type="ORF">CLUMA_CG010179</name>
</gene>
<sequence length="147" mass="16707">MKHFCCYKTRTMLETQFDCKKKRNKSKDKRIKSAAVVALCSSLPTPQAMAEQDLQSLQLQTNDEKKLISVRVFQTEEESSFLSVQFTVGLKITSKIISNHVVSFQYEIRLVIGPGTLAEPICVDNIVSNDDNQRQLNSFSRNAIYVL</sequence>
<protein>
    <submittedName>
        <fullName evidence="1">CLUMA_CG010179, isoform A</fullName>
    </submittedName>
</protein>
<keyword evidence="2" id="KW-1185">Reference proteome</keyword>